<organism evidence="2 3">
    <name type="scientific">Friedmanniella luteola</name>
    <dbReference type="NCBI Taxonomy" id="546871"/>
    <lineage>
        <taxon>Bacteria</taxon>
        <taxon>Bacillati</taxon>
        <taxon>Actinomycetota</taxon>
        <taxon>Actinomycetes</taxon>
        <taxon>Propionibacteriales</taxon>
        <taxon>Nocardioidaceae</taxon>
        <taxon>Friedmanniella</taxon>
    </lineage>
</organism>
<feature type="domain" description="BioF2-like acetyltransferase" evidence="1">
    <location>
        <begin position="167"/>
        <end position="309"/>
    </location>
</feature>
<dbReference type="InterPro" id="IPR038740">
    <property type="entry name" value="BioF2-like_GNAT_dom"/>
</dbReference>
<dbReference type="STRING" id="546871.SAMN04488543_1204"/>
<reference evidence="2 3" key="1">
    <citation type="submission" date="2016-10" db="EMBL/GenBank/DDBJ databases">
        <authorList>
            <person name="de Groot N.N."/>
        </authorList>
    </citation>
    <scope>NUCLEOTIDE SEQUENCE [LARGE SCALE GENOMIC DNA]</scope>
    <source>
        <strain evidence="2 3">DSM 21741</strain>
    </source>
</reference>
<dbReference type="Gene3D" id="3.40.630.30">
    <property type="match status" value="1"/>
</dbReference>
<dbReference type="SUPFAM" id="SSF55729">
    <property type="entry name" value="Acyl-CoA N-acyltransferases (Nat)"/>
    <property type="match status" value="1"/>
</dbReference>
<dbReference type="Proteomes" id="UP000199092">
    <property type="component" value="Chromosome I"/>
</dbReference>
<dbReference type="AlphaFoldDB" id="A0A1H1Q0Y2"/>
<dbReference type="OrthoDB" id="3773784at2"/>
<accession>A0A1H1Q0Y2</accession>
<dbReference type="GO" id="GO:0016740">
    <property type="term" value="F:transferase activity"/>
    <property type="evidence" value="ECO:0007669"/>
    <property type="project" value="UniProtKB-KW"/>
</dbReference>
<name>A0A1H1Q0Y2_9ACTN</name>
<keyword evidence="2" id="KW-0808">Transferase</keyword>
<proteinExistence type="predicted"/>
<sequence length="357" mass="39947">MPPPASPLVAREVSSLEELHADWTRLAELDGDLFKTWEWARVWEDAFGSEGRVLLTFGRAGEPLTGIARLTRAGRGPLHVLRFEGQGPGDQVGPVCDPADRAAVAAVLRKAVTTRHGRPGALLATGLMREQGWAPLLGGVVLRGRPSPVLEFNGLDWDGWLASKTKHFRQQVWRQERRLVRDEALTFRRITGPDELDGALDQFIAFHDARWQGESDFFAAGGRALHTAFARHGLARGWLRLFSADLHGQPAAYWLGYRFGDDYWFFQLARDPQWERSSIGMVLINHALRCAFEEGAVRFRFMSGGHDYKMRFANADAGHETVLVTGPVLARLARTGVTTARRLPEPVTARLRRLLSR</sequence>
<dbReference type="EMBL" id="LT629749">
    <property type="protein sequence ID" value="SDS16619.1"/>
    <property type="molecule type" value="Genomic_DNA"/>
</dbReference>
<dbReference type="Pfam" id="PF13480">
    <property type="entry name" value="Acetyltransf_6"/>
    <property type="match status" value="1"/>
</dbReference>
<dbReference type="RefSeq" id="WP_091411093.1">
    <property type="nucleotide sequence ID" value="NZ_LT629749.1"/>
</dbReference>
<evidence type="ECO:0000313" key="2">
    <source>
        <dbReference type="EMBL" id="SDS16619.1"/>
    </source>
</evidence>
<evidence type="ECO:0000259" key="1">
    <source>
        <dbReference type="Pfam" id="PF13480"/>
    </source>
</evidence>
<protein>
    <submittedName>
        <fullName evidence="2">Acetyltransferase involved in cellulose biosynthesis, CelD/BcsL family</fullName>
    </submittedName>
</protein>
<gene>
    <name evidence="2" type="ORF">SAMN04488543_1204</name>
</gene>
<keyword evidence="3" id="KW-1185">Reference proteome</keyword>
<dbReference type="InterPro" id="IPR016181">
    <property type="entry name" value="Acyl_CoA_acyltransferase"/>
</dbReference>
<evidence type="ECO:0000313" key="3">
    <source>
        <dbReference type="Proteomes" id="UP000199092"/>
    </source>
</evidence>